<evidence type="ECO:0000256" key="1">
    <source>
        <dbReference type="ARBA" id="ARBA00004141"/>
    </source>
</evidence>
<dbReference type="GO" id="GO:0010960">
    <property type="term" value="P:magnesium ion homeostasis"/>
    <property type="evidence" value="ECO:0007669"/>
    <property type="project" value="InterPro"/>
</dbReference>
<dbReference type="STRING" id="4432.A0A1U8QAZ4"/>
<proteinExistence type="predicted"/>
<evidence type="ECO:0000256" key="5">
    <source>
        <dbReference type="ARBA" id="ARBA00023122"/>
    </source>
</evidence>
<dbReference type="GeneID" id="104613053"/>
<dbReference type="AlphaFoldDB" id="A0A1U8QAZ4"/>
<evidence type="ECO:0000256" key="7">
    <source>
        <dbReference type="ARBA" id="ARBA00023180"/>
    </source>
</evidence>
<evidence type="ECO:0000313" key="13">
    <source>
        <dbReference type="RefSeq" id="XP_019055959.1"/>
    </source>
</evidence>
<dbReference type="FunFam" id="3.10.580.10:FF:000015">
    <property type="entry name" value="DUF21 domain-containing protein"/>
    <property type="match status" value="1"/>
</dbReference>
<evidence type="ECO:0000256" key="3">
    <source>
        <dbReference type="ARBA" id="ARBA00022737"/>
    </source>
</evidence>
<protein>
    <submittedName>
        <fullName evidence="13">DUF21 domain-containing protein At2g14520</fullName>
    </submittedName>
</protein>
<name>A0A1U8QAZ4_NELNU</name>
<evidence type="ECO:0000313" key="12">
    <source>
        <dbReference type="Proteomes" id="UP000189703"/>
    </source>
</evidence>
<dbReference type="FunCoup" id="A0A1U8QAZ4">
    <property type="interactions" value="885"/>
</dbReference>
<evidence type="ECO:0000256" key="10">
    <source>
        <dbReference type="SAM" id="Phobius"/>
    </source>
</evidence>
<evidence type="ECO:0000256" key="2">
    <source>
        <dbReference type="ARBA" id="ARBA00022692"/>
    </source>
</evidence>
<reference evidence="13" key="1">
    <citation type="submission" date="2025-08" db="UniProtKB">
        <authorList>
            <consortium name="RefSeq"/>
        </authorList>
    </citation>
    <scope>IDENTIFICATION</scope>
</reference>
<comment type="subcellular location">
    <subcellularLocation>
        <location evidence="1">Membrane</location>
        <topology evidence="1">Multi-pass membrane protein</topology>
    </subcellularLocation>
</comment>
<dbReference type="Gene3D" id="3.10.580.10">
    <property type="entry name" value="CBS-domain"/>
    <property type="match status" value="1"/>
</dbReference>
<accession>A0A1U8QAZ4</accession>
<feature type="transmembrane region" description="Helical" evidence="10">
    <location>
        <begin position="98"/>
        <end position="116"/>
    </location>
</feature>
<dbReference type="PANTHER" id="PTHR12064:SF36">
    <property type="entry name" value="DOMAIN-CONTAINING PROTEIN, PUTATIVE, EXPRESSED-RELATED"/>
    <property type="match status" value="1"/>
</dbReference>
<dbReference type="InterPro" id="IPR046342">
    <property type="entry name" value="CBS_dom_sf"/>
</dbReference>
<feature type="transmembrane region" description="Helical" evidence="10">
    <location>
        <begin position="13"/>
        <end position="40"/>
    </location>
</feature>
<keyword evidence="5" id="KW-0129">CBS domain</keyword>
<dbReference type="InterPro" id="IPR002550">
    <property type="entry name" value="CNNM"/>
</dbReference>
<gene>
    <name evidence="13" type="primary">LOC104613053</name>
</gene>
<keyword evidence="3" id="KW-0677">Repeat</keyword>
<dbReference type="CDD" id="cd04590">
    <property type="entry name" value="CBS_pair_CorC_HlyC_assoc"/>
    <property type="match status" value="1"/>
</dbReference>
<dbReference type="Pfam" id="PF01595">
    <property type="entry name" value="CNNM"/>
    <property type="match status" value="1"/>
</dbReference>
<organism evidence="12 13">
    <name type="scientific">Nelumbo nucifera</name>
    <name type="common">Sacred lotus</name>
    <dbReference type="NCBI Taxonomy" id="4432"/>
    <lineage>
        <taxon>Eukaryota</taxon>
        <taxon>Viridiplantae</taxon>
        <taxon>Streptophyta</taxon>
        <taxon>Embryophyta</taxon>
        <taxon>Tracheophyta</taxon>
        <taxon>Spermatophyta</taxon>
        <taxon>Magnoliopsida</taxon>
        <taxon>Proteales</taxon>
        <taxon>Nelumbonaceae</taxon>
        <taxon>Nelumbo</taxon>
    </lineage>
</organism>
<feature type="transmembrane region" description="Helical" evidence="10">
    <location>
        <begin position="128"/>
        <end position="148"/>
    </location>
</feature>
<dbReference type="Proteomes" id="UP000189703">
    <property type="component" value="Unplaced"/>
</dbReference>
<evidence type="ECO:0000256" key="4">
    <source>
        <dbReference type="ARBA" id="ARBA00022989"/>
    </source>
</evidence>
<keyword evidence="6 8" id="KW-0472">Membrane</keyword>
<dbReference type="GO" id="GO:0022857">
    <property type="term" value="F:transmembrane transporter activity"/>
    <property type="evidence" value="ECO:0000318"/>
    <property type="project" value="GO_Central"/>
</dbReference>
<keyword evidence="4 8" id="KW-1133">Transmembrane helix</keyword>
<dbReference type="SUPFAM" id="SSF54631">
    <property type="entry name" value="CBS-domain pair"/>
    <property type="match status" value="1"/>
</dbReference>
<dbReference type="KEGG" id="nnu:104613053"/>
<dbReference type="RefSeq" id="XP_019055959.1">
    <property type="nucleotide sequence ID" value="XM_019200414.1"/>
</dbReference>
<dbReference type="InterPro" id="IPR044751">
    <property type="entry name" value="Ion_transp-like_CBS"/>
</dbReference>
<keyword evidence="7" id="KW-0325">Glycoprotein</keyword>
<evidence type="ECO:0000256" key="9">
    <source>
        <dbReference type="SAM" id="MobiDB-lite"/>
    </source>
</evidence>
<feature type="domain" description="CNNM transmembrane" evidence="11">
    <location>
        <begin position="9"/>
        <end position="192"/>
    </location>
</feature>
<keyword evidence="12" id="KW-1185">Reference proteome</keyword>
<dbReference type="PANTHER" id="PTHR12064">
    <property type="entry name" value="METAL TRANSPORTER CNNM"/>
    <property type="match status" value="1"/>
</dbReference>
<sequence>MAANDERCCRPMFWVYLIICGALVAFAGLMSGLTLGLMSLSRLNLEVLVKAGQPQDRKNAGKILPVVKNQHLLLCTLLICNALAMEALPVFLDALIPAWGAILVSVTLVLSFGEIIPQAVCSRYGLRVGAKMVMLVRLLLLVFFPISYPISKILDFLLGKESSTLLRRAELKTFVHMHGNEEGRGGELTRDETTIISGALDLTQKTAKDPMTPISETFSLDITAKLDKHTMGLITSKGHSRVPIYSGSPSNIIGLILVKNLINCLPEDETPIRNLTIRKNPRVYDYLPLYAILNEFQKGHSHMAVVLKDHRKDTKAIVGNSRGMTSFSLTVNAARNPFKKKRAVGESSREVNALKHESREMRANIETLQSQLESAHLSTKEDRQQLCSLSASMNRELEEVRGMIASLSSKLQGQQARQFGDIHQAEVVVVEHFHQSPEFEQERIEAVVPSLKRDFKLCHHFLRSQYLDIDLSSIFLRSVPDDLTREVEEEATTLEEVDNDEDNSEGGNENDD</sequence>
<dbReference type="PROSITE" id="PS51846">
    <property type="entry name" value="CNNM"/>
    <property type="match status" value="1"/>
</dbReference>
<dbReference type="GO" id="GO:0005886">
    <property type="term" value="C:plasma membrane"/>
    <property type="evidence" value="ECO:0000318"/>
    <property type="project" value="GO_Central"/>
</dbReference>
<dbReference type="InterPro" id="IPR045095">
    <property type="entry name" value="ACDP"/>
</dbReference>
<evidence type="ECO:0000259" key="11">
    <source>
        <dbReference type="PROSITE" id="PS51846"/>
    </source>
</evidence>
<keyword evidence="2 8" id="KW-0812">Transmembrane</keyword>
<evidence type="ECO:0000256" key="8">
    <source>
        <dbReference type="PROSITE-ProRule" id="PRU01193"/>
    </source>
</evidence>
<feature type="region of interest" description="Disordered" evidence="9">
    <location>
        <begin position="489"/>
        <end position="512"/>
    </location>
</feature>
<dbReference type="OrthoDB" id="5353557at2759"/>
<evidence type="ECO:0000256" key="6">
    <source>
        <dbReference type="ARBA" id="ARBA00023136"/>
    </source>
</evidence>
<dbReference type="eggNOG" id="KOG2118">
    <property type="taxonomic scope" value="Eukaryota"/>
</dbReference>
<dbReference type="InParanoid" id="A0A1U8QAZ4"/>